<proteinExistence type="predicted"/>
<dbReference type="PROSITE" id="PS51029">
    <property type="entry name" value="MADF"/>
    <property type="match status" value="1"/>
</dbReference>
<evidence type="ECO:0000259" key="2">
    <source>
        <dbReference type="PROSITE" id="PS51029"/>
    </source>
</evidence>
<dbReference type="PANTHER" id="PTHR12243:SF69">
    <property type="entry name" value="SI:CH73-59F11.3"/>
    <property type="match status" value="1"/>
</dbReference>
<feature type="non-terminal residue" evidence="3">
    <location>
        <position position="106"/>
    </location>
</feature>
<dbReference type="AlphaFoldDB" id="E2BMW3"/>
<dbReference type="EMBL" id="GL449358">
    <property type="protein sequence ID" value="EFN82967.1"/>
    <property type="molecule type" value="Genomic_DNA"/>
</dbReference>
<feature type="region of interest" description="Disordered" evidence="1">
    <location>
        <begin position="86"/>
        <end position="106"/>
    </location>
</feature>
<feature type="domain" description="MADF" evidence="2">
    <location>
        <begin position="1"/>
        <end position="76"/>
    </location>
</feature>
<dbReference type="GO" id="GO:0005667">
    <property type="term" value="C:transcription regulator complex"/>
    <property type="evidence" value="ECO:0007669"/>
    <property type="project" value="TreeGrafter"/>
</dbReference>
<dbReference type="SMART" id="SM00595">
    <property type="entry name" value="MADF"/>
    <property type="match status" value="1"/>
</dbReference>
<feature type="non-terminal residue" evidence="3">
    <location>
        <position position="1"/>
    </location>
</feature>
<reference evidence="3 4" key="1">
    <citation type="journal article" date="2010" name="Science">
        <title>Genomic comparison of the ants Camponotus floridanus and Harpegnathos saltator.</title>
        <authorList>
            <person name="Bonasio R."/>
            <person name="Zhang G."/>
            <person name="Ye C."/>
            <person name="Mutti N.S."/>
            <person name="Fang X."/>
            <person name="Qin N."/>
            <person name="Donahue G."/>
            <person name="Yang P."/>
            <person name="Li Q."/>
            <person name="Li C."/>
            <person name="Zhang P."/>
            <person name="Huang Z."/>
            <person name="Berger S.L."/>
            <person name="Reinberg D."/>
            <person name="Wang J."/>
            <person name="Liebig J."/>
        </authorList>
    </citation>
    <scope>NUCLEOTIDE SEQUENCE [LARGE SCALE GENOMIC DNA]</scope>
    <source>
        <strain evidence="3 4">R22 G/1</strain>
    </source>
</reference>
<gene>
    <name evidence="3" type="ORF">EAI_05722</name>
</gene>
<keyword evidence="4" id="KW-1185">Reference proteome</keyword>
<evidence type="ECO:0000256" key="1">
    <source>
        <dbReference type="SAM" id="MobiDB-lite"/>
    </source>
</evidence>
<dbReference type="InterPro" id="IPR006578">
    <property type="entry name" value="MADF-dom"/>
</dbReference>
<protein>
    <recommendedName>
        <fullName evidence="2">MADF domain-containing protein</fullName>
    </recommendedName>
</protein>
<dbReference type="InterPro" id="IPR039353">
    <property type="entry name" value="TF_Adf1"/>
</dbReference>
<organism evidence="4">
    <name type="scientific">Harpegnathos saltator</name>
    <name type="common">Jerdon's jumping ant</name>
    <dbReference type="NCBI Taxonomy" id="610380"/>
    <lineage>
        <taxon>Eukaryota</taxon>
        <taxon>Metazoa</taxon>
        <taxon>Ecdysozoa</taxon>
        <taxon>Arthropoda</taxon>
        <taxon>Hexapoda</taxon>
        <taxon>Insecta</taxon>
        <taxon>Pterygota</taxon>
        <taxon>Neoptera</taxon>
        <taxon>Endopterygota</taxon>
        <taxon>Hymenoptera</taxon>
        <taxon>Apocrita</taxon>
        <taxon>Aculeata</taxon>
        <taxon>Formicoidea</taxon>
        <taxon>Formicidae</taxon>
        <taxon>Ponerinae</taxon>
        <taxon>Ponerini</taxon>
        <taxon>Harpegnathos</taxon>
    </lineage>
</organism>
<dbReference type="Proteomes" id="UP000008237">
    <property type="component" value="Unassembled WGS sequence"/>
</dbReference>
<name>E2BMW3_HARSA</name>
<dbReference type="GO" id="GO:0006357">
    <property type="term" value="P:regulation of transcription by RNA polymerase II"/>
    <property type="evidence" value="ECO:0007669"/>
    <property type="project" value="TreeGrafter"/>
</dbReference>
<dbReference type="InParanoid" id="E2BMW3"/>
<evidence type="ECO:0000313" key="4">
    <source>
        <dbReference type="Proteomes" id="UP000008237"/>
    </source>
</evidence>
<evidence type="ECO:0000313" key="3">
    <source>
        <dbReference type="EMBL" id="EFN82967.1"/>
    </source>
</evidence>
<dbReference type="PANTHER" id="PTHR12243">
    <property type="entry name" value="MADF DOMAIN TRANSCRIPTION FACTOR"/>
    <property type="match status" value="1"/>
</dbReference>
<dbReference type="Pfam" id="PF10545">
    <property type="entry name" value="MADF_DNA_bdg"/>
    <property type="match status" value="1"/>
</dbReference>
<sequence>LYDKTNPKYKDRTVIDNSWLFISGELQKSNSKNIARWTSLRNRFSKERARKILSGSVMQTAWPLMKYLTFLHSVVKKRRTFGNIAMEDESNSPSETQEFDDLYKDS</sequence>
<dbReference type="OrthoDB" id="5779735at2759"/>
<accession>E2BMW3</accession>
<dbReference type="GO" id="GO:0005634">
    <property type="term" value="C:nucleus"/>
    <property type="evidence" value="ECO:0007669"/>
    <property type="project" value="TreeGrafter"/>
</dbReference>